<keyword evidence="7" id="KW-1185">Reference proteome</keyword>
<evidence type="ECO:0000256" key="1">
    <source>
        <dbReference type="ARBA" id="ARBA00023015"/>
    </source>
</evidence>
<dbReference type="Pfam" id="PF01047">
    <property type="entry name" value="MarR"/>
    <property type="match status" value="1"/>
</dbReference>
<organism evidence="6 7">
    <name type="scientific">Actinacidiphila acidipaludis</name>
    <dbReference type="NCBI Taxonomy" id="2873382"/>
    <lineage>
        <taxon>Bacteria</taxon>
        <taxon>Bacillati</taxon>
        <taxon>Actinomycetota</taxon>
        <taxon>Actinomycetes</taxon>
        <taxon>Kitasatosporales</taxon>
        <taxon>Streptomycetaceae</taxon>
        <taxon>Actinacidiphila</taxon>
    </lineage>
</organism>
<gene>
    <name evidence="6" type="ORF">K7862_14085</name>
</gene>
<evidence type="ECO:0000256" key="4">
    <source>
        <dbReference type="SAM" id="MobiDB-lite"/>
    </source>
</evidence>
<dbReference type="Proteomes" id="UP000778578">
    <property type="component" value="Unassembled WGS sequence"/>
</dbReference>
<evidence type="ECO:0000313" key="7">
    <source>
        <dbReference type="Proteomes" id="UP000778578"/>
    </source>
</evidence>
<evidence type="ECO:0000259" key="5">
    <source>
        <dbReference type="PROSITE" id="PS50995"/>
    </source>
</evidence>
<dbReference type="InterPro" id="IPR023187">
    <property type="entry name" value="Tscrpt_reg_MarR-type_CS"/>
</dbReference>
<protein>
    <submittedName>
        <fullName evidence="6">MarR family transcriptional regulator</fullName>
    </submittedName>
</protein>
<evidence type="ECO:0000256" key="3">
    <source>
        <dbReference type="ARBA" id="ARBA00023163"/>
    </source>
</evidence>
<dbReference type="PANTHER" id="PTHR39515">
    <property type="entry name" value="CONSERVED PROTEIN"/>
    <property type="match status" value="1"/>
</dbReference>
<dbReference type="InterPro" id="IPR036388">
    <property type="entry name" value="WH-like_DNA-bd_sf"/>
</dbReference>
<feature type="region of interest" description="Disordered" evidence="4">
    <location>
        <begin position="1"/>
        <end position="20"/>
    </location>
</feature>
<keyword evidence="2" id="KW-0238">DNA-binding</keyword>
<dbReference type="PANTHER" id="PTHR39515:SF2">
    <property type="entry name" value="HTH-TYPE TRANSCRIPTIONAL REGULATOR RV0880"/>
    <property type="match status" value="1"/>
</dbReference>
<sequence length="177" mass="18998">MTPTDGRGAPPGHPAPPSSSAVARLRLIVARLYRQLAQASGDDLNLTYAQLSALARVQEYGPLRLGELAAREQVAAPTLTRTLRPLAAAGLLSKEPDPLDGRSLLVSITADGEDLLVRIRRERSELLARRMARLTAEQTSTLMAALPVLEQLLTEPEPRPEQDAHPEEAPPAPPAEG</sequence>
<dbReference type="PROSITE" id="PS01117">
    <property type="entry name" value="HTH_MARR_1"/>
    <property type="match status" value="1"/>
</dbReference>
<feature type="region of interest" description="Disordered" evidence="4">
    <location>
        <begin position="152"/>
        <end position="177"/>
    </location>
</feature>
<comment type="caution">
    <text evidence="6">The sequence shown here is derived from an EMBL/GenBank/DDBJ whole genome shotgun (WGS) entry which is preliminary data.</text>
</comment>
<dbReference type="SMART" id="SM00347">
    <property type="entry name" value="HTH_MARR"/>
    <property type="match status" value="1"/>
</dbReference>
<evidence type="ECO:0000256" key="2">
    <source>
        <dbReference type="ARBA" id="ARBA00023125"/>
    </source>
</evidence>
<keyword evidence="1" id="KW-0805">Transcription regulation</keyword>
<name>A0ABS7Q6I6_9ACTN</name>
<dbReference type="InterPro" id="IPR052526">
    <property type="entry name" value="HTH-type_Bedaq_tolerance"/>
</dbReference>
<evidence type="ECO:0000313" key="6">
    <source>
        <dbReference type="EMBL" id="MBY8878758.1"/>
    </source>
</evidence>
<dbReference type="InterPro" id="IPR036390">
    <property type="entry name" value="WH_DNA-bd_sf"/>
</dbReference>
<dbReference type="RefSeq" id="WP_222962903.1">
    <property type="nucleotide sequence ID" value="NZ_JAINZZ010000014.1"/>
</dbReference>
<feature type="compositionally biased region" description="Basic and acidic residues" evidence="4">
    <location>
        <begin position="156"/>
        <end position="168"/>
    </location>
</feature>
<dbReference type="SUPFAM" id="SSF46785">
    <property type="entry name" value="Winged helix' DNA-binding domain"/>
    <property type="match status" value="1"/>
</dbReference>
<accession>A0ABS7Q6I6</accession>
<dbReference type="EMBL" id="JAINZZ010000014">
    <property type="protein sequence ID" value="MBY8878758.1"/>
    <property type="molecule type" value="Genomic_DNA"/>
</dbReference>
<dbReference type="PROSITE" id="PS50995">
    <property type="entry name" value="HTH_MARR_2"/>
    <property type="match status" value="1"/>
</dbReference>
<keyword evidence="3" id="KW-0804">Transcription</keyword>
<proteinExistence type="predicted"/>
<feature type="compositionally biased region" description="Low complexity" evidence="4">
    <location>
        <begin position="1"/>
        <end position="10"/>
    </location>
</feature>
<dbReference type="InterPro" id="IPR000835">
    <property type="entry name" value="HTH_MarR-typ"/>
</dbReference>
<feature type="domain" description="HTH marR-type" evidence="5">
    <location>
        <begin position="19"/>
        <end position="151"/>
    </location>
</feature>
<dbReference type="Gene3D" id="1.10.10.10">
    <property type="entry name" value="Winged helix-like DNA-binding domain superfamily/Winged helix DNA-binding domain"/>
    <property type="match status" value="1"/>
</dbReference>
<reference evidence="6 7" key="1">
    <citation type="submission" date="2021-08" db="EMBL/GenBank/DDBJ databases">
        <title>WGS of actinomycetes from Thailand.</title>
        <authorList>
            <person name="Thawai C."/>
        </authorList>
    </citation>
    <scope>NUCLEOTIDE SEQUENCE [LARGE SCALE GENOMIC DNA]</scope>
    <source>
        <strain evidence="6 7">PLK6-54</strain>
    </source>
</reference>